<evidence type="ECO:0000256" key="1">
    <source>
        <dbReference type="SAM" id="MobiDB-lite"/>
    </source>
</evidence>
<dbReference type="Gene3D" id="2.30.230.10">
    <property type="entry name" value="Lipovitellin, beta-sheet shell regions, chain A"/>
    <property type="match status" value="1"/>
</dbReference>
<evidence type="ECO:0008006" key="4">
    <source>
        <dbReference type="Google" id="ProtNLM"/>
    </source>
</evidence>
<accession>A0AA88YHQ6</accession>
<feature type="region of interest" description="Disordered" evidence="1">
    <location>
        <begin position="273"/>
        <end position="297"/>
    </location>
</feature>
<comment type="caution">
    <text evidence="2">The sequence shown here is derived from an EMBL/GenBank/DDBJ whole genome shotgun (WGS) entry which is preliminary data.</text>
</comment>
<sequence length="3982" mass="449491">MIGRGRSADRLALQFLAFIAQCVVLVSTNLINFKPEFEYVYKFSSNADIHNMGSFVVNSKISYTNIEQTDEGQELLLKIYTFRFSPANDPTLNGQDLDFSNWFSFVITSRGEILRVYHPDHENGEVLAIKKGFAALLAAKLHREGEVGGKHGPDGWTYHVQEMGHEGFHNATYTIQKTNEGLKFVKIRHGHPVKYAKGNYKKTIHYHEYLGTIHKVLIEEDFTTPSRQPGFDPHHGMRKVKPVSNFSSIEYPEMKAMSSGELHFLTRNAAQKLTDHRPSTKIQTGSINIGNMKRNKPSNVNITQARLDIHTNLTCMQNQPQQGSPVLNKCFHNIISVLNILPESEIDKIAQYYLQYLKPSSWQNRFNTESMLDALGVLGTDQAQQLLNRLVLRNPKPNHDLMQRVLVQIVSKDDPPHECIMRTIKEMTFEPYKFPKEALRNDTHHRFMLALGSVAYKLEKNGRSKEAHDITHRIHDMLGMHDPWLFRQKRATMDEAAQIAYDLNKVILLESLGNAGLEMSFPYIVSHINDTNAQWIKRAGCHALRKYEHQQAANALLKTALFDDDQNVRYEALLLYQAHPKSSVITPLNNVNLELHHRSKRGFWDGVEFRLEAPSVDWRKILGSEDIGASFGVIMINLLDLKIAPLSGYLRLNVHDEAYARVHLGIVNVNLDFFVARICIKGGAEYNFNILQGNEMKKIISLVTQFDEKIKDIVDGISAGVAFFKSLITGRITIKDIVLDLVDALKELPNQVWSLRTKARTYMQMMGELCDDCLPEFLLPTKKLIEKISTLYADIKTDVMNFYNAIVESVTIVIPHSAKTIYESILDIVEGFKKLLKDPKTAIQAIGRGALKIFASIVQLADAKNRTQEACFFLKDEKPYWWDLSAQYEEVKALATEAVKEISADGPEWVYDTFVGGDEVEELSKGKLNSSDVKQEIVDNITRLMSEMLNPFTDGLRGLADRFLKRYGDLFTFVKSVKEAYTTLKEGYDNARAIIDGIFGPKAHKDFPRLTRLRGGGCAGTGFYPSSLKMDGEFFEYEDEGIDLQVEEGDDVVAPFPGTIELTDVPNQVLIKAQGGSISDFEILLTNIEPNDTILSPDDDNFIEKQVQAGQIIGQATESNCSAFNHIHFSIYKTNDTNEGWVDPSRFLAKRFPLLPNFATICDDYKLVFKFETIAAGAIVGIGGKKRNDTSPARKNQDDYKLLIPPEEEDAPAQDLDQIKSPFRTLLSKADSFLQKFSVRRLKLGTIVSFLEILNIPESKAKMGEVVRSIRKLVEFEPCFNPYEMTDEQLHNELTERGDTSLGTRDEMIKKITKQDHQCPLLQLSMPEEVYCTFDELCLGVECCMNVQLLFFVKVFRAFIRYDPCDFKVSMGIDNYLFEHTFTEDNEGKVYMYSLQKTGGGLFATFGTSYCNKDDYDTCVLNFYLLRDALLPLPTCDDNGKFIMPNVSYKEFFSKESNRKILKRPGKEVVSTSRTNIQKAALEMLLLPEDIVDHSGPCLRPSTYTDNQIKNLLEKRGLDVSGTRAEQNERIKVYDTTCKVPDVDGDVTLPDLGNLGNSVYATISKNCTRIDLCIDFKITELSYTKAFRAHLDLDICGLILKAGMEKFSHTKVLVNYDWGKDEYVPLSSRVGFKYSINRNAGRDKTIISFGVKICKDDSTCSINDYVITDMEIPYPACSQDFTLPGDGTVSGLIQVIGGKMTAEAFSLILKKLALEKHFTSGPCVPTPSPQGKETVLTIGSGDPKPVQIKYTIQRLPEDQGFQVSLNVLICFPMDNQVYCLPLQNGLELLRNAIIPVCKTRTVVEYQDFSLTQWMKDNSLTADSFAAEGSVGAVDLLLEQLNLTQFFGPDCDRTRGLFSPSVKGFRNSCPLPIFQLPSIDDTMITCSIPSYCTGIECCSEVPLLKLKLRFWLYVDTCTYDMYYGLETQSYNATLFNYKYGDKIRVSVIENLLYMEFSLIQIVNTNQMKFDVKIHVCLEKDGVCTSDDPGYLSMDVMKNTDVPLVDCTANTLSSDSEAFSLSKWLRGKNLATDAELTPRIVELLLQQLGISDYIMDPKCDRDGSDYKPRTDGWKNECSSGFTVLAPVNDSFVSCSLSSECSVVDCCVYSKTLSLNFNFKLQIDACNYEIKTSIEEFTKTYNILNFPFGKSSYKLYKIERLEDSKKFIVDMDLLICFEPGSCIIETTIMSQVVLPEEVCNLNMPFVNSTFSIDAWMNARGLPLEDSLSSYWAKTLFTELGIDQFLNDESCYRRVYQWANANDGWTSDCSADVTLKKIRGPTTCHMDNSCTSVDCCVEVAKMATGFRTYLMFDACNYRLYSGIDKLSQNISLLGYKWGETKRLNLKGVIQLDYNVYDLYSEGAFLVNMNIKVCLEAQGNCLFILPIFDNVKLPKQPCTASQKFADPDFSLSLWQAVNNVPSPVRGINLDKLLDKLGMSSYLLDSPCSKTDPQFVNATSGWDDACPNGVTKPSLGDPFTCHLMSTCTGVECCINVDTLDRTIHTYVIMDSCNFILRVGIEKLKFDINYRDHDFGTQKSFRLANVIRVDYQIYDLSVEEQYLFSMKISVCFEQNDNCQHTATIFDGVRLPKTTCDWTSYVAVPDFSLNKWITDNKASNPVTWYESDRVLNYIDVGRYIMEPQCNRSSNTYTPSVQGWRQACQDTVTTLPLQSGSVSCYITSSCTQIECCVDVQPLGKSFTFTINADYCNREMTVGIDQYKTKIPYMTSFGKLFIYKVENLKAEKKYVVDMRIKVCLEAGQACLIDEEIARLTHLPKQKCPFNTDYSDFSLTAWRAKEGLSPDQTLTADYLSILNEKLGITGYLQTTANRCDRNAALYQPESNITTGWKIDCASVNQSTLNSLNEPISCVLPSACTGFQCCMDLTDTIQQNLHFFLELDECLQRFRIGVEALKFKDTIFNFEWDTQHYFRLRDVVQLEYKAERVSMPEEGFYLTVKVSICYEPETANCQYAFSLLDKVFMPKRECDYNLDYVDTDFSLETWYTEKGLTPGDQLSPLMTSMLLDDLEIADFLETDTCQRSGSKYSPAVNGWKSDCPLEVSTTDITGDGTCLIPSTCTAVDCCVDVGFMSRSFRAHMELDPCGEMIRVGVERLAFNLTLAEHGFGMIFLYYKVEDLPVERQYRVNMKLQVCFESSNDTLCIYDKDIFVDTLLPKLICDWTADYSQPDFSLVKWYRDNSITENSTLSTSDADKLLSNLGIKSYMLGSQCDFTSMVYSPADTNGWRKDCDDDIAGLPTLPSEARCNLPEGCSGAVCCLDVDFLQRKIQANVTMDTCNQMLVVTIERMVLNINLYGYQFEFSLTTWAKRNDITLPSPLNSTMSAILSDLLGITTYLKDPHCNQGAAKYTPNTNGWKKDCATAMVFDNLDSKVVCNIESSCTSIDCCVDDEFLGHTLNTYVRLDPCTKIMSVGIEGMQFNTSLAGYKVWNRPNIYTSRSNQTQVSLSFNIRNLPGEAQYQMSMSLSTCYEALDQSNCVSKMVLFSNAQLPKTMCNWNLDYIDPAFNLQTWLTAEGYTTPLNVIQAEDLLLTLGIKDLMENTCDRNVAPYSPNSNGWNIASGCTSPPLPADLDVINAGATCHLRDSCIAVDCCMDSSIINQPIRASLVLNACNYTLKVSIEKLNFEISLFDYVMGSTQTFKLYGVVSVEYSIYDLTVEGAFVVTMKLKVCYDKFAACEFDMNIFTDTLLHKPQCDYGGVYPIPNFSLVQWMSDNSVKSSTPLEQWAVDLLMEELHMSRYLEDPGCSVSSYFIDANRWDKRVCGSTLSLQTLPSYAACRLPSYCTGAQCCVDVGLLGRTFDTHVFLDACNHRLSVGLEKLDINITLLDFAFDQWKQYTLSNVLRIDFKITDLRAEKVYVFNMNISVCFESSGDCRINFPVFSDTRIPMTSCDFAGGYAVPGFILNTWLTSRGVDPATRPLPGVVYKQLLELLGVAEFMEQQSCDKNSAFYTPRDPKGFKIGISYILFFEKLIIQNIA</sequence>
<keyword evidence="3" id="KW-1185">Reference proteome</keyword>
<dbReference type="Gene3D" id="2.70.70.10">
    <property type="entry name" value="Glucose Permease (Domain IIA)"/>
    <property type="match status" value="1"/>
</dbReference>
<dbReference type="GO" id="GO:0005319">
    <property type="term" value="F:lipid transporter activity"/>
    <property type="evidence" value="ECO:0007669"/>
    <property type="project" value="InterPro"/>
</dbReference>
<dbReference type="InterPro" id="IPR011030">
    <property type="entry name" value="Lipovitellin_superhlx_dom"/>
</dbReference>
<dbReference type="Proteomes" id="UP001186944">
    <property type="component" value="Unassembled WGS sequence"/>
</dbReference>
<dbReference type="InterPro" id="IPR015816">
    <property type="entry name" value="Vitellinogen_b-sht_N"/>
</dbReference>
<dbReference type="EMBL" id="VSWD01000005">
    <property type="protein sequence ID" value="KAK3101652.1"/>
    <property type="molecule type" value="Genomic_DNA"/>
</dbReference>
<feature type="compositionally biased region" description="Polar residues" evidence="1">
    <location>
        <begin position="280"/>
        <end position="289"/>
    </location>
</feature>
<dbReference type="InterPro" id="IPR011055">
    <property type="entry name" value="Dup_hybrid_motif"/>
</dbReference>
<dbReference type="InterPro" id="IPR016024">
    <property type="entry name" value="ARM-type_fold"/>
</dbReference>
<dbReference type="Gene3D" id="1.25.10.20">
    <property type="entry name" value="Vitellinogen, superhelical"/>
    <property type="match status" value="1"/>
</dbReference>
<evidence type="ECO:0000313" key="3">
    <source>
        <dbReference type="Proteomes" id="UP001186944"/>
    </source>
</evidence>
<dbReference type="SUPFAM" id="SSF48371">
    <property type="entry name" value="ARM repeat"/>
    <property type="match status" value="1"/>
</dbReference>
<protein>
    <recommendedName>
        <fullName evidence="4">SAP domain-containing protein</fullName>
    </recommendedName>
</protein>
<gene>
    <name evidence="2" type="ORF">FSP39_005219</name>
</gene>
<organism evidence="2 3">
    <name type="scientific">Pinctada imbricata</name>
    <name type="common">Atlantic pearl-oyster</name>
    <name type="synonym">Pinctada martensii</name>
    <dbReference type="NCBI Taxonomy" id="66713"/>
    <lineage>
        <taxon>Eukaryota</taxon>
        <taxon>Metazoa</taxon>
        <taxon>Spiralia</taxon>
        <taxon>Lophotrochozoa</taxon>
        <taxon>Mollusca</taxon>
        <taxon>Bivalvia</taxon>
        <taxon>Autobranchia</taxon>
        <taxon>Pteriomorphia</taxon>
        <taxon>Pterioida</taxon>
        <taxon>Pterioidea</taxon>
        <taxon>Pteriidae</taxon>
        <taxon>Pinctada</taxon>
    </lineage>
</organism>
<evidence type="ECO:0000313" key="2">
    <source>
        <dbReference type="EMBL" id="KAK3101652.1"/>
    </source>
</evidence>
<reference evidence="2" key="1">
    <citation type="submission" date="2019-08" db="EMBL/GenBank/DDBJ databases">
        <title>The improved chromosome-level genome for the pearl oyster Pinctada fucata martensii using PacBio sequencing and Hi-C.</title>
        <authorList>
            <person name="Zheng Z."/>
        </authorList>
    </citation>
    <scope>NUCLEOTIDE SEQUENCE</scope>
    <source>
        <strain evidence="2">ZZ-2019</strain>
        <tissue evidence="2">Adductor muscle</tissue>
    </source>
</reference>
<name>A0AA88YHQ6_PINIB</name>
<proteinExistence type="predicted"/>